<feature type="region of interest" description="Disordered" evidence="1">
    <location>
        <begin position="29"/>
        <end position="49"/>
    </location>
</feature>
<dbReference type="HOGENOM" id="CLU_1570236_0_0_1"/>
<name>D4B4C0_ARTBC</name>
<evidence type="ECO:0000256" key="1">
    <source>
        <dbReference type="SAM" id="MobiDB-lite"/>
    </source>
</evidence>
<evidence type="ECO:0000313" key="3">
    <source>
        <dbReference type="Proteomes" id="UP000008866"/>
    </source>
</evidence>
<proteinExistence type="predicted"/>
<sequence length="170" mass="19325">MVQLEGRGESQLHPAVCLASERREVCRLRRQKEDKKKKEKKTKGEKEVPARRLLSRQQDVLFMLRILSFSVSIGAFDMGRQSRYGSQERGGSIGLATCYPAASKTLHRQTTEVHTALSRLKSWIQGGFSIKYYDTSGFVLRRGGLVKFRRKGPVEIMPVDIRIKRGLSIS</sequence>
<evidence type="ECO:0000313" key="2">
    <source>
        <dbReference type="EMBL" id="EFE29968.1"/>
    </source>
</evidence>
<comment type="caution">
    <text evidence="2">The sequence shown here is derived from an EMBL/GenBank/DDBJ whole genome shotgun (WGS) entry which is preliminary data.</text>
</comment>
<dbReference type="AlphaFoldDB" id="D4B4C0"/>
<reference evidence="3" key="1">
    <citation type="journal article" date="2011" name="Genome Biol.">
        <title>Comparative and functional genomics provide insights into the pathogenicity of dermatophytic fungi.</title>
        <authorList>
            <person name="Burmester A."/>
            <person name="Shelest E."/>
            <person name="Gloeckner G."/>
            <person name="Heddergott C."/>
            <person name="Schindler S."/>
            <person name="Staib P."/>
            <person name="Heidel A."/>
            <person name="Felder M."/>
            <person name="Petzold A."/>
            <person name="Szafranski K."/>
            <person name="Feuermann M."/>
            <person name="Pedruzzi I."/>
            <person name="Priebe S."/>
            <person name="Groth M."/>
            <person name="Winkler R."/>
            <person name="Li W."/>
            <person name="Kniemeyer O."/>
            <person name="Schroeckh V."/>
            <person name="Hertweck C."/>
            <person name="Hube B."/>
            <person name="White T.C."/>
            <person name="Platzer M."/>
            <person name="Guthke R."/>
            <person name="Heitman J."/>
            <person name="Woestemeyer J."/>
            <person name="Zipfel P.F."/>
            <person name="Monod M."/>
            <person name="Brakhage A.A."/>
        </authorList>
    </citation>
    <scope>NUCLEOTIDE SEQUENCE [LARGE SCALE GENOMIC DNA]</scope>
    <source>
        <strain evidence="3">ATCC MYA-4681 / CBS 112371</strain>
    </source>
</reference>
<dbReference type="KEGG" id="abe:ARB_03309"/>
<dbReference type="RefSeq" id="XP_003010608.1">
    <property type="nucleotide sequence ID" value="XM_003010562.1"/>
</dbReference>
<protein>
    <submittedName>
        <fullName evidence="2">Uncharacterized protein</fullName>
    </submittedName>
</protein>
<gene>
    <name evidence="2" type="ORF">ARB_03309</name>
</gene>
<dbReference type="EMBL" id="ABSU01000034">
    <property type="protein sequence ID" value="EFE29968.1"/>
    <property type="molecule type" value="Genomic_DNA"/>
</dbReference>
<dbReference type="Proteomes" id="UP000008866">
    <property type="component" value="Unassembled WGS sequence"/>
</dbReference>
<organism evidence="2 3">
    <name type="scientific">Arthroderma benhamiae (strain ATCC MYA-4681 / CBS 112371)</name>
    <name type="common">Trichophyton mentagrophytes</name>
    <dbReference type="NCBI Taxonomy" id="663331"/>
    <lineage>
        <taxon>Eukaryota</taxon>
        <taxon>Fungi</taxon>
        <taxon>Dikarya</taxon>
        <taxon>Ascomycota</taxon>
        <taxon>Pezizomycotina</taxon>
        <taxon>Eurotiomycetes</taxon>
        <taxon>Eurotiomycetidae</taxon>
        <taxon>Onygenales</taxon>
        <taxon>Arthrodermataceae</taxon>
        <taxon>Trichophyton</taxon>
    </lineage>
</organism>
<keyword evidence="3" id="KW-1185">Reference proteome</keyword>
<dbReference type="GeneID" id="9524720"/>
<accession>D4B4C0</accession>